<dbReference type="InterPro" id="IPR024529">
    <property type="entry name" value="ECF_trnsprt_substrate-spec"/>
</dbReference>
<evidence type="ECO:0000256" key="1">
    <source>
        <dbReference type="SAM" id="Phobius"/>
    </source>
</evidence>
<dbReference type="EMBL" id="FOJI01000005">
    <property type="protein sequence ID" value="SEW12679.1"/>
    <property type="molecule type" value="Genomic_DNA"/>
</dbReference>
<dbReference type="Pfam" id="PF12822">
    <property type="entry name" value="ECF_trnsprt"/>
    <property type="match status" value="1"/>
</dbReference>
<protein>
    <submittedName>
        <fullName evidence="2">ECF transporter S component, folate family</fullName>
    </submittedName>
</protein>
<dbReference type="InterPro" id="IPR030949">
    <property type="entry name" value="ECF_S_folate_fam"/>
</dbReference>
<keyword evidence="1" id="KW-0472">Membrane</keyword>
<name>A0A1I0PE72_9FIRM</name>
<dbReference type="OrthoDB" id="4624at2"/>
<feature type="transmembrane region" description="Helical" evidence="1">
    <location>
        <begin position="56"/>
        <end position="76"/>
    </location>
</feature>
<evidence type="ECO:0000313" key="2">
    <source>
        <dbReference type="EMBL" id="SEW12679.1"/>
    </source>
</evidence>
<evidence type="ECO:0000313" key="3">
    <source>
        <dbReference type="Proteomes" id="UP000199701"/>
    </source>
</evidence>
<organism evidence="2 3">
    <name type="scientific">[Clostridium] fimetarium</name>
    <dbReference type="NCBI Taxonomy" id="99656"/>
    <lineage>
        <taxon>Bacteria</taxon>
        <taxon>Bacillati</taxon>
        <taxon>Bacillota</taxon>
        <taxon>Clostridia</taxon>
        <taxon>Lachnospirales</taxon>
        <taxon>Lachnospiraceae</taxon>
    </lineage>
</organism>
<accession>A0A1I0PE72</accession>
<feature type="transmembrane region" description="Helical" evidence="1">
    <location>
        <begin position="88"/>
        <end position="107"/>
    </location>
</feature>
<feature type="transmembrane region" description="Helical" evidence="1">
    <location>
        <begin position="21"/>
        <end position="44"/>
    </location>
</feature>
<dbReference type="Proteomes" id="UP000199701">
    <property type="component" value="Unassembled WGS sequence"/>
</dbReference>
<reference evidence="2 3" key="1">
    <citation type="submission" date="2016-10" db="EMBL/GenBank/DDBJ databases">
        <authorList>
            <person name="de Groot N.N."/>
        </authorList>
    </citation>
    <scope>NUCLEOTIDE SEQUENCE [LARGE SCALE GENOMIC DNA]</scope>
    <source>
        <strain evidence="2 3">DSM 9179</strain>
    </source>
</reference>
<keyword evidence="3" id="KW-1185">Reference proteome</keyword>
<dbReference type="AlphaFoldDB" id="A0A1I0PE72"/>
<keyword evidence="1" id="KW-1133">Transmembrane helix</keyword>
<sequence>MKKFGRMFMDSFNEFKEVRNVVMCGLFAAIAIVLGYYTVMLGPYVKLGFSGIPNQVVAAMFGPVIAGIFGGALDILKFFTSNQSGPFFPGFTFNAILGGVIYGSFFYKKKLTILRVLATHLVVVVVINLGFTTYWLTVMYGKSFFVILPLRALTNLIMWPIDSLILFTIMKAMNSAVKPYLVRTITKIKS</sequence>
<feature type="transmembrane region" description="Helical" evidence="1">
    <location>
        <begin position="113"/>
        <end position="136"/>
    </location>
</feature>
<keyword evidence="1" id="KW-0812">Transmembrane</keyword>
<dbReference type="Gene3D" id="1.10.1760.20">
    <property type="match status" value="1"/>
</dbReference>
<dbReference type="GO" id="GO:0022857">
    <property type="term" value="F:transmembrane transporter activity"/>
    <property type="evidence" value="ECO:0007669"/>
    <property type="project" value="InterPro"/>
</dbReference>
<dbReference type="STRING" id="99656.SAMN05421659_10524"/>
<dbReference type="RefSeq" id="WP_092452292.1">
    <property type="nucleotide sequence ID" value="NZ_FOJI01000005.1"/>
</dbReference>
<feature type="transmembrane region" description="Helical" evidence="1">
    <location>
        <begin position="148"/>
        <end position="170"/>
    </location>
</feature>
<dbReference type="NCBIfam" id="TIGR04518">
    <property type="entry name" value="ECF_S_folT_fam"/>
    <property type="match status" value="1"/>
</dbReference>
<proteinExistence type="predicted"/>
<gene>
    <name evidence="2" type="ORF">SAMN05421659_10524</name>
</gene>